<feature type="signal peptide" evidence="2">
    <location>
        <begin position="1"/>
        <end position="21"/>
    </location>
</feature>
<feature type="region of interest" description="Disordered" evidence="1">
    <location>
        <begin position="584"/>
        <end position="680"/>
    </location>
</feature>
<evidence type="ECO:0008006" key="5">
    <source>
        <dbReference type="Google" id="ProtNLM"/>
    </source>
</evidence>
<evidence type="ECO:0000313" key="3">
    <source>
        <dbReference type="EMBL" id="KAK5695164.1"/>
    </source>
</evidence>
<dbReference type="EMBL" id="JAVRQU010000014">
    <property type="protein sequence ID" value="KAK5695164.1"/>
    <property type="molecule type" value="Genomic_DNA"/>
</dbReference>
<feature type="compositionally biased region" description="Low complexity" evidence="1">
    <location>
        <begin position="694"/>
        <end position="707"/>
    </location>
</feature>
<reference evidence="3" key="1">
    <citation type="submission" date="2023-08" db="EMBL/GenBank/DDBJ databases">
        <title>Black Yeasts Isolated from many extreme environments.</title>
        <authorList>
            <person name="Coleine C."/>
            <person name="Stajich J.E."/>
            <person name="Selbmann L."/>
        </authorList>
    </citation>
    <scope>NUCLEOTIDE SEQUENCE</scope>
    <source>
        <strain evidence="3">CCFEE 5810</strain>
    </source>
</reference>
<feature type="compositionally biased region" description="Polar residues" evidence="1">
    <location>
        <begin position="584"/>
        <end position="599"/>
    </location>
</feature>
<evidence type="ECO:0000256" key="1">
    <source>
        <dbReference type="SAM" id="MobiDB-lite"/>
    </source>
</evidence>
<feature type="compositionally biased region" description="Low complexity" evidence="1">
    <location>
        <begin position="746"/>
        <end position="762"/>
    </location>
</feature>
<evidence type="ECO:0000313" key="4">
    <source>
        <dbReference type="Proteomes" id="UP001310594"/>
    </source>
</evidence>
<evidence type="ECO:0000256" key="2">
    <source>
        <dbReference type="SAM" id="SignalP"/>
    </source>
</evidence>
<dbReference type="Proteomes" id="UP001310594">
    <property type="component" value="Unassembled WGS sequence"/>
</dbReference>
<feature type="chain" id="PRO_5042846708" description="Hyphally-regulated cell wall protein N-terminal domain-containing protein" evidence="2">
    <location>
        <begin position="22"/>
        <end position="1223"/>
    </location>
</feature>
<feature type="compositionally biased region" description="Polar residues" evidence="1">
    <location>
        <begin position="809"/>
        <end position="834"/>
    </location>
</feature>
<feature type="compositionally biased region" description="Low complexity" evidence="1">
    <location>
        <begin position="600"/>
        <end position="618"/>
    </location>
</feature>
<keyword evidence="2" id="KW-0732">Signal</keyword>
<proteinExistence type="predicted"/>
<dbReference type="AlphaFoldDB" id="A0AAN8A1F7"/>
<comment type="caution">
    <text evidence="3">The sequence shown here is derived from an EMBL/GenBank/DDBJ whole genome shotgun (WGS) entry which is preliminary data.</text>
</comment>
<protein>
    <recommendedName>
        <fullName evidence="5">Hyphally-regulated cell wall protein N-terminal domain-containing protein</fullName>
    </recommendedName>
</protein>
<name>A0AAN8A1F7_9PEZI</name>
<accession>A0AAN8A1F7</accession>
<feature type="compositionally biased region" description="Polar residues" evidence="1">
    <location>
        <begin position="709"/>
        <end position="732"/>
    </location>
</feature>
<feature type="region of interest" description="Disordered" evidence="1">
    <location>
        <begin position="694"/>
        <end position="769"/>
    </location>
</feature>
<feature type="region of interest" description="Disordered" evidence="1">
    <location>
        <begin position="789"/>
        <end position="841"/>
    </location>
</feature>
<gene>
    <name evidence="3" type="ORF">LTR97_008670</name>
</gene>
<feature type="compositionally biased region" description="Low complexity" evidence="1">
    <location>
        <begin position="626"/>
        <end position="643"/>
    </location>
</feature>
<organism evidence="3 4">
    <name type="scientific">Elasticomyces elasticus</name>
    <dbReference type="NCBI Taxonomy" id="574655"/>
    <lineage>
        <taxon>Eukaryota</taxon>
        <taxon>Fungi</taxon>
        <taxon>Dikarya</taxon>
        <taxon>Ascomycota</taxon>
        <taxon>Pezizomycotina</taxon>
        <taxon>Dothideomycetes</taxon>
        <taxon>Dothideomycetidae</taxon>
        <taxon>Mycosphaerellales</taxon>
        <taxon>Teratosphaeriaceae</taxon>
        <taxon>Elasticomyces</taxon>
    </lineage>
</organism>
<sequence length="1223" mass="122679">MLFSFGVLLCTLAAAANFADSRNSTDTRSESQQFTSSTIVATTESQNVGQYIAAGIGLSSASLATNGGNSTIPHLPTDTNSATAYGNTVITTLTTQYTTCTPYSYAYSDTTEVGSNCDYPTKLIPHTFTNTSWASAVNAEECWTEWVDYWSMHPPTSTDAPITTNTFAATTKATTYTFTSQTNIVNATTTLTIVSTAPTRADNNGFTATLSGGVTTYTTTITGGNVPLLSDLSTSVNLLTLSADTLTLFGGTSKYDTEWPTPSCDLPKTYSSCQSQWESYASQQLGPNAPNIPSNCSYDQLAQTQTQPACFSAWEMAANAYQKSVEAITTPLCPQASITGAICTSLKDAYVGGKNGRIGPHVAPYAFTSAGYYSLAYPAYTGWTWPANQEFAPGCTLGCGRCAVTGGEIQLLYFPPGLSPHAATQPIVATTLGTVLTSPTYYLSFKSLYASDACSGVGTTIGSTIIAIPTDQPLSSMFATTVPCYAHVENNPWNGLVGYGTAAFNVTDLLQDPVPFSIYTSQPFCVSQIADALCDPTACSTDGPYRPIVVVSSQLLNTLNPAWASCSLDLRGLYDPPKALTPATSVDGVTTPNAGQATISATPASGPGSPTPSATSTGEPLTQSQGPAATGASIATPPATSSAVPESEDSSPNPQTPSPTVENPTTDSGDSDSRTTVASSADIGGVIASIIKRSTSAESAESSQANSPDPASSATSNTDPSNGASSAVTADSNDPGGAIASTIEQSTATESSKDSSSGPASSTADFGSDSRQASTLNALTVLASATIPSNAGATGNAGAGTIADNDNGSDQTITSPSLPQATDASAPQSDQSSGGDLVIGGQTISPGQATAISGIAVAVGSSGSVVIGGSTIELGTTQVFVTVSGHTLTLDPTSSYIAKNNPESTGLRIVISVASQAITATLGQPLVISGSTLSSDQVATVGGHTISSNSAGLVIDETSTVSLPAGSSSDHPVGTASPTVISAGSQAITVTPGKPFVISGSTLSSGQAAIVGGHTVSSNPAGLVIDGTSTVQLPTSSNSQSADLVVTLNGQLATASTDPSDAMIINDTTLVPGASAATIQGTEVSAGLVVGGSMTVTLSSSVTAAATLTLGNDVLTACNTQGTGAAFVDGTTLSLGGPAATIDGTLVSMNSAGLVIGGTQTVPITRQATTASAFGPTSADGGDTPATNVEPMTATSSQSGVGRFGVSVALILGALSLSLTRAL</sequence>
<feature type="compositionally biased region" description="Polar residues" evidence="1">
    <location>
        <begin position="650"/>
        <end position="664"/>
    </location>
</feature>
<feature type="compositionally biased region" description="Low complexity" evidence="1">
    <location>
        <begin position="790"/>
        <end position="808"/>
    </location>
</feature>